<accession>K0SKL1</accession>
<dbReference type="Pfam" id="PF13445">
    <property type="entry name" value="zf-RING_UBOX"/>
    <property type="match status" value="1"/>
</dbReference>
<gene>
    <name evidence="6" type="ORF">THAOC_12217</name>
</gene>
<dbReference type="eggNOG" id="ENOG502SVPW">
    <property type="taxonomic scope" value="Eukaryota"/>
</dbReference>
<reference evidence="6 7" key="1">
    <citation type="journal article" date="2012" name="Genome Biol.">
        <title>Genome and low-iron response of an oceanic diatom adapted to chronic iron limitation.</title>
        <authorList>
            <person name="Lommer M."/>
            <person name="Specht M."/>
            <person name="Roy A.S."/>
            <person name="Kraemer L."/>
            <person name="Andreson R."/>
            <person name="Gutowska M.A."/>
            <person name="Wolf J."/>
            <person name="Bergner S.V."/>
            <person name="Schilhabel M.B."/>
            <person name="Klostermeier U.C."/>
            <person name="Beiko R.G."/>
            <person name="Rosenstiel P."/>
            <person name="Hippler M."/>
            <person name="Laroche J."/>
        </authorList>
    </citation>
    <scope>NUCLEOTIDE SEQUENCE [LARGE SCALE GENOMIC DNA]</scope>
    <source>
        <strain evidence="6 7">CCMP1005</strain>
    </source>
</reference>
<keyword evidence="3" id="KW-0862">Zinc</keyword>
<dbReference type="Proteomes" id="UP000266841">
    <property type="component" value="Unassembled WGS sequence"/>
</dbReference>
<dbReference type="GO" id="GO:0008270">
    <property type="term" value="F:zinc ion binding"/>
    <property type="evidence" value="ECO:0007669"/>
    <property type="project" value="UniProtKB-KW"/>
</dbReference>
<dbReference type="PROSITE" id="PS50089">
    <property type="entry name" value="ZF_RING_2"/>
    <property type="match status" value="1"/>
</dbReference>
<dbReference type="EMBL" id="AGNL01014192">
    <property type="protein sequence ID" value="EJK66823.1"/>
    <property type="molecule type" value="Genomic_DNA"/>
</dbReference>
<dbReference type="Gene3D" id="3.30.40.10">
    <property type="entry name" value="Zinc/RING finger domain, C3HC4 (zinc finger)"/>
    <property type="match status" value="1"/>
</dbReference>
<dbReference type="InterPro" id="IPR001841">
    <property type="entry name" value="Znf_RING"/>
</dbReference>
<dbReference type="OrthoDB" id="49343at2759"/>
<evidence type="ECO:0000256" key="3">
    <source>
        <dbReference type="ARBA" id="ARBA00022833"/>
    </source>
</evidence>
<keyword evidence="1" id="KW-0479">Metal-binding</keyword>
<comment type="caution">
    <text evidence="6">The sequence shown here is derived from an EMBL/GenBank/DDBJ whole genome shotgun (WGS) entry which is preliminary data.</text>
</comment>
<evidence type="ECO:0000256" key="1">
    <source>
        <dbReference type="ARBA" id="ARBA00022723"/>
    </source>
</evidence>
<evidence type="ECO:0000313" key="7">
    <source>
        <dbReference type="Proteomes" id="UP000266841"/>
    </source>
</evidence>
<protein>
    <recommendedName>
        <fullName evidence="5">RING-type domain-containing protein</fullName>
    </recommendedName>
</protein>
<dbReference type="InterPro" id="IPR027370">
    <property type="entry name" value="Znf-RING_euk"/>
</dbReference>
<organism evidence="6 7">
    <name type="scientific">Thalassiosira oceanica</name>
    <name type="common">Marine diatom</name>
    <dbReference type="NCBI Taxonomy" id="159749"/>
    <lineage>
        <taxon>Eukaryota</taxon>
        <taxon>Sar</taxon>
        <taxon>Stramenopiles</taxon>
        <taxon>Ochrophyta</taxon>
        <taxon>Bacillariophyta</taxon>
        <taxon>Coscinodiscophyceae</taxon>
        <taxon>Thalassiosirophycidae</taxon>
        <taxon>Thalassiosirales</taxon>
        <taxon>Thalassiosiraceae</taxon>
        <taxon>Thalassiosira</taxon>
    </lineage>
</organism>
<keyword evidence="7" id="KW-1185">Reference proteome</keyword>
<feature type="domain" description="RING-type" evidence="5">
    <location>
        <begin position="14"/>
        <end position="72"/>
    </location>
</feature>
<evidence type="ECO:0000259" key="5">
    <source>
        <dbReference type="PROSITE" id="PS50089"/>
    </source>
</evidence>
<name>K0SKL1_THAOC</name>
<dbReference type="AlphaFoldDB" id="K0SKL1"/>
<dbReference type="InterPro" id="IPR013083">
    <property type="entry name" value="Znf_RING/FYVE/PHD"/>
</dbReference>
<proteinExistence type="predicted"/>
<evidence type="ECO:0000313" key="6">
    <source>
        <dbReference type="EMBL" id="EJK66823.1"/>
    </source>
</evidence>
<dbReference type="SUPFAM" id="SSF57850">
    <property type="entry name" value="RING/U-box"/>
    <property type="match status" value="1"/>
</dbReference>
<keyword evidence="2 4" id="KW-0863">Zinc-finger</keyword>
<sequence>MSSTEEESEEAFSCPICLATPNDKEGGEPLVFVRTPCGHIFRQECLEHVLLKINAVQDNITMPSKGRCPISRLALDLFDLRCATTGELVYSNDSASSWPIANRVYEERRIDSDSDLLGRAIESKGALGGHGLVFNYDVDGGQPRLQFKRPLNSIPSRSEGYSSEYLQTAYRTSVSAIHKYDLEFELERFHEESRLYRALIVFHDPVYEADMLFEKLEITLQFDIRLRYCRKGLLRWMTLPTKPTEFPLDGVFEARYSFGTLIRLVVYRHSFRCDGITYRIELDDSHRPSFAWPSHVNVIQRSTRQFVPGDYQAIVGEEIEWTTDVPHHEEIVWKRLQMHQGTYVDASISAGAFVYQDDESSVMGPSYHRDQIWGNTFCQALTVGLASYHFMENEQAYISYESNQTSVWPNLDNGTHVSEIGRVPFRDIQWDAVTRTFRYTIVFDETYSFVHSGLVESDTRPPHVFARDLVYINAAIECPLHKRRREAEANARSTGHYLEVLREWDRAGASRSTMRMLGDVAMSVLNGDLNIIDYNL</sequence>
<evidence type="ECO:0000256" key="4">
    <source>
        <dbReference type="PROSITE-ProRule" id="PRU00175"/>
    </source>
</evidence>
<dbReference type="OMA" id="MENEQAY"/>
<evidence type="ECO:0000256" key="2">
    <source>
        <dbReference type="ARBA" id="ARBA00022771"/>
    </source>
</evidence>